<dbReference type="InterPro" id="IPR027417">
    <property type="entry name" value="P-loop_NTPase"/>
</dbReference>
<evidence type="ECO:0000313" key="6">
    <source>
        <dbReference type="Proteomes" id="UP000050520"/>
    </source>
</evidence>
<name>A0AA40TH94_CITFR</name>
<dbReference type="InterPro" id="IPR050086">
    <property type="entry name" value="MetN_ABC_transporter-like"/>
</dbReference>
<dbReference type="GO" id="GO:0005886">
    <property type="term" value="C:plasma membrane"/>
    <property type="evidence" value="ECO:0007669"/>
    <property type="project" value="UniProtKB-SubCell"/>
</dbReference>
<dbReference type="RefSeq" id="WP_172724800.1">
    <property type="nucleotide sequence ID" value="NZ_LJEB01000451.1"/>
</dbReference>
<proteinExistence type="inferred from homology"/>
<evidence type="ECO:0000256" key="3">
    <source>
        <dbReference type="ARBA" id="ARBA00022448"/>
    </source>
</evidence>
<dbReference type="GO" id="GO:0016887">
    <property type="term" value="F:ATP hydrolysis activity"/>
    <property type="evidence" value="ECO:0007669"/>
    <property type="project" value="InterPro"/>
</dbReference>
<dbReference type="GO" id="GO:0005524">
    <property type="term" value="F:ATP binding"/>
    <property type="evidence" value="ECO:0007669"/>
    <property type="project" value="InterPro"/>
</dbReference>
<reference evidence="5 6" key="2">
    <citation type="journal article" date="2017" name="PLoS ONE">
        <title>Genomic and phenotypic characterisation of fluoroquinolone resistance mechanisms in Enterobacteriaceae in Durban, South Africa.</title>
        <authorList>
            <person name="Osei Sekyere J."/>
            <person name="Amoako D.G."/>
        </authorList>
    </citation>
    <scope>NUCLEOTIDE SEQUENCE [LARGE SCALE GENOMIC DNA]</scope>
    <source>
        <strain evidence="5 6">ST62:944112508</strain>
    </source>
</reference>
<organism evidence="5 6">
    <name type="scientific">Citrobacter freundii</name>
    <dbReference type="NCBI Taxonomy" id="546"/>
    <lineage>
        <taxon>Bacteria</taxon>
        <taxon>Pseudomonadati</taxon>
        <taxon>Pseudomonadota</taxon>
        <taxon>Gammaproteobacteria</taxon>
        <taxon>Enterobacterales</taxon>
        <taxon>Enterobacteriaceae</taxon>
        <taxon>Citrobacter</taxon>
        <taxon>Citrobacter freundii complex</taxon>
    </lineage>
</organism>
<evidence type="ECO:0000259" key="4">
    <source>
        <dbReference type="Pfam" id="PF00005"/>
    </source>
</evidence>
<dbReference type="EMBL" id="LJEB01000451">
    <property type="protein sequence ID" value="KPR44432.1"/>
    <property type="molecule type" value="Genomic_DNA"/>
</dbReference>
<dbReference type="SUPFAM" id="SSF52540">
    <property type="entry name" value="P-loop containing nucleoside triphosphate hydrolases"/>
    <property type="match status" value="1"/>
</dbReference>
<evidence type="ECO:0000256" key="1">
    <source>
        <dbReference type="ARBA" id="ARBA00004417"/>
    </source>
</evidence>
<protein>
    <recommendedName>
        <fullName evidence="4">ABC transporter domain-containing protein</fullName>
    </recommendedName>
</protein>
<dbReference type="Pfam" id="PF00005">
    <property type="entry name" value="ABC_tran"/>
    <property type="match status" value="1"/>
</dbReference>
<dbReference type="Gene3D" id="3.40.50.300">
    <property type="entry name" value="P-loop containing nucleotide triphosphate hydrolases"/>
    <property type="match status" value="1"/>
</dbReference>
<comment type="subcellular location">
    <subcellularLocation>
        <location evidence="1">Cell inner membrane</location>
        <topology evidence="1">Peripheral membrane protein</topology>
    </subcellularLocation>
</comment>
<evidence type="ECO:0000313" key="5">
    <source>
        <dbReference type="EMBL" id="KPR44432.1"/>
    </source>
</evidence>
<feature type="domain" description="ABC transporter" evidence="4">
    <location>
        <begin position="28"/>
        <end position="121"/>
    </location>
</feature>
<dbReference type="AlphaFoldDB" id="A0AA40TH94"/>
<dbReference type="InterPro" id="IPR003439">
    <property type="entry name" value="ABC_transporter-like_ATP-bd"/>
</dbReference>
<accession>A0AA40TH94</accession>
<keyword evidence="3" id="KW-0813">Transport</keyword>
<comment type="similarity">
    <text evidence="2">Belongs to the ABC transporter superfamily.</text>
</comment>
<sequence length="128" mass="14633">MSQLLMPSTDAMITLENVNKWYGQFHVLKNINLKVKQGERIVLCGPSGSGKSTTIRCINHLEEHQQGRIVVDGIELNEDIRNIERVRQEVGMVFQHFNLFPHLTVLQNCTLAPIWVQKMPKKEAEVLA</sequence>
<feature type="non-terminal residue" evidence="5">
    <location>
        <position position="128"/>
    </location>
</feature>
<comment type="caution">
    <text evidence="5">The sequence shown here is derived from an EMBL/GenBank/DDBJ whole genome shotgun (WGS) entry which is preliminary data.</text>
</comment>
<evidence type="ECO:0000256" key="2">
    <source>
        <dbReference type="ARBA" id="ARBA00005417"/>
    </source>
</evidence>
<dbReference type="PANTHER" id="PTHR43166:SF4">
    <property type="entry name" value="PHOSPHONATES IMPORT ATP-BINDING PROTEIN PHNC"/>
    <property type="match status" value="1"/>
</dbReference>
<reference evidence="6" key="1">
    <citation type="submission" date="2015-09" db="EMBL/GenBank/DDBJ databases">
        <title>Prevalence of NDMs in South Africa.</title>
        <authorList>
            <person name="Osei Sekyere J."/>
            <person name="Govinden U."/>
            <person name="Essack S."/>
            <person name="Haldorsen B."/>
            <person name="Samuelsen O."/>
            <person name="Aasnaes B."/>
            <person name="Sundsfjord A."/>
        </authorList>
    </citation>
    <scope>NUCLEOTIDE SEQUENCE [LARGE SCALE GENOMIC DNA]</scope>
    <source>
        <strain evidence="6">ST62:944112508</strain>
    </source>
</reference>
<gene>
    <name evidence="5" type="ORF">AN672_30130</name>
</gene>
<dbReference type="PANTHER" id="PTHR43166">
    <property type="entry name" value="AMINO ACID IMPORT ATP-BINDING PROTEIN"/>
    <property type="match status" value="1"/>
</dbReference>
<dbReference type="Proteomes" id="UP000050520">
    <property type="component" value="Unassembled WGS sequence"/>
</dbReference>